<dbReference type="SMART" id="SM00414">
    <property type="entry name" value="H2A"/>
    <property type="match status" value="1"/>
</dbReference>
<dbReference type="OrthoDB" id="5826423at2759"/>
<feature type="compositionally biased region" description="Polar residues" evidence="6">
    <location>
        <begin position="17"/>
        <end position="27"/>
    </location>
</feature>
<dbReference type="GO" id="GO:0005634">
    <property type="term" value="C:nucleus"/>
    <property type="evidence" value="ECO:0007669"/>
    <property type="project" value="UniProtKB-SubCell"/>
</dbReference>
<feature type="region of interest" description="Disordered" evidence="6">
    <location>
        <begin position="1"/>
        <end position="27"/>
    </location>
</feature>
<evidence type="ECO:0000256" key="2">
    <source>
        <dbReference type="ARBA" id="ARBA00004286"/>
    </source>
</evidence>
<dbReference type="Gene3D" id="3.40.50.300">
    <property type="entry name" value="P-loop containing nucleotide triphosphate hydrolases"/>
    <property type="match status" value="1"/>
</dbReference>
<reference evidence="8" key="1">
    <citation type="submission" date="2013-09" db="EMBL/GenBank/DDBJ databases">
        <title>Corchorus olitorius genome sequencing.</title>
        <authorList>
            <person name="Alam M."/>
            <person name="Haque M.S."/>
            <person name="Islam M.S."/>
            <person name="Emdad E.M."/>
            <person name="Islam M.M."/>
            <person name="Ahmed B."/>
            <person name="Halim A."/>
            <person name="Hossen Q.M.M."/>
            <person name="Hossain M.Z."/>
            <person name="Ahmed R."/>
            <person name="Khan M.M."/>
            <person name="Islam R."/>
            <person name="Rashid M.M."/>
            <person name="Khan S.A."/>
            <person name="Rahman M.S."/>
            <person name="Alam M."/>
            <person name="Yahiya A.S."/>
            <person name="Khan M.S."/>
            <person name="Azam M.S."/>
            <person name="Haque T."/>
            <person name="Lashkar M.Z.H."/>
            <person name="Akhand A.I."/>
            <person name="Morshed G."/>
            <person name="Roy S."/>
            <person name="Uddin K.S."/>
            <person name="Rabeya T."/>
            <person name="Hossain A.S."/>
            <person name="Chowdhury A."/>
            <person name="Snigdha A.R."/>
            <person name="Mortoza M.S."/>
            <person name="Matin S.A."/>
            <person name="Hoque S.M.E."/>
            <person name="Islam M.K."/>
            <person name="Roy D.K."/>
            <person name="Haider R."/>
            <person name="Moosa M.M."/>
            <person name="Elias S.M."/>
            <person name="Hasan A.M."/>
            <person name="Jahan S."/>
            <person name="Shafiuddin M."/>
            <person name="Mahmood N."/>
            <person name="Shommy N.S."/>
        </authorList>
    </citation>
    <scope>NUCLEOTIDE SEQUENCE [LARGE SCALE GENOMIC DNA]</scope>
    <source>
        <strain evidence="8">cv. O-4</strain>
    </source>
</reference>
<evidence type="ECO:0000256" key="6">
    <source>
        <dbReference type="SAM" id="MobiDB-lite"/>
    </source>
</evidence>
<dbReference type="CDD" id="cd00074">
    <property type="entry name" value="HFD_H2A"/>
    <property type="match status" value="1"/>
</dbReference>
<dbReference type="InterPro" id="IPR002119">
    <property type="entry name" value="Histone_H2A"/>
</dbReference>
<dbReference type="SUPFAM" id="SSF52540">
    <property type="entry name" value="P-loop containing nucleoside triphosphate hydrolases"/>
    <property type="match status" value="1"/>
</dbReference>
<dbReference type="PANTHER" id="PTHR35138">
    <property type="entry name" value="OS01G0225300 PROTEIN"/>
    <property type="match status" value="1"/>
</dbReference>
<dbReference type="InterPro" id="IPR029044">
    <property type="entry name" value="Nucleotide-diphossugar_trans"/>
</dbReference>
<dbReference type="GO" id="GO:0003677">
    <property type="term" value="F:DNA binding"/>
    <property type="evidence" value="ECO:0007669"/>
    <property type="project" value="InterPro"/>
</dbReference>
<accession>A0A1R3GB90</accession>
<dbReference type="PROSITE" id="PS00046">
    <property type="entry name" value="HISTONE_H2A"/>
    <property type="match status" value="1"/>
</dbReference>
<evidence type="ECO:0000256" key="4">
    <source>
        <dbReference type="ARBA" id="ARBA00022454"/>
    </source>
</evidence>
<dbReference type="SUPFAM" id="SSF47113">
    <property type="entry name" value="Histone-fold"/>
    <property type="match status" value="1"/>
</dbReference>
<dbReference type="InterPro" id="IPR009072">
    <property type="entry name" value="Histone-fold"/>
</dbReference>
<organism evidence="7 8">
    <name type="scientific">Corchorus olitorius</name>
    <dbReference type="NCBI Taxonomy" id="93759"/>
    <lineage>
        <taxon>Eukaryota</taxon>
        <taxon>Viridiplantae</taxon>
        <taxon>Streptophyta</taxon>
        <taxon>Embryophyta</taxon>
        <taxon>Tracheophyta</taxon>
        <taxon>Spermatophyta</taxon>
        <taxon>Magnoliopsida</taxon>
        <taxon>eudicotyledons</taxon>
        <taxon>Gunneridae</taxon>
        <taxon>Pentapetalae</taxon>
        <taxon>rosids</taxon>
        <taxon>malvids</taxon>
        <taxon>Malvales</taxon>
        <taxon>Malvaceae</taxon>
        <taxon>Grewioideae</taxon>
        <taxon>Apeibeae</taxon>
        <taxon>Corchorus</taxon>
    </lineage>
</organism>
<proteinExistence type="inferred from homology"/>
<keyword evidence="4" id="KW-0158">Chromosome</keyword>
<evidence type="ECO:0000256" key="1">
    <source>
        <dbReference type="ARBA" id="ARBA00004123"/>
    </source>
</evidence>
<dbReference type="Gene3D" id="1.10.20.10">
    <property type="entry name" value="Histone, subunit A"/>
    <property type="match status" value="1"/>
</dbReference>
<keyword evidence="8" id="KW-1185">Reference proteome</keyword>
<dbReference type="EMBL" id="AWUE01022978">
    <property type="protein sequence ID" value="OMO55359.1"/>
    <property type="molecule type" value="Genomic_DNA"/>
</dbReference>
<protein>
    <submittedName>
        <fullName evidence="7">Histone H2A</fullName>
    </submittedName>
</protein>
<dbReference type="AlphaFoldDB" id="A0A1R3GB90"/>
<dbReference type="Proteomes" id="UP000187203">
    <property type="component" value="Unassembled WGS sequence"/>
</dbReference>
<gene>
    <name evidence="7" type="ORF">COLO4_36023</name>
</gene>
<sequence length="308" mass="33825">MSSTGGSTKGGRGKPSASKSTSRSQKAGLQFPVGRIARFLKAGKYAEHVDAGAPVYLSAVLEYLAAELALQLPLGARAYVCRARKFQNPVVGIIPARFASSRFEGKPLVYILGKPMIQVLVVQERAPSFPWFNVSMNPLPLKWLREQIGLVSQEPALFDTTIAGNILLGKEDADMEQHIDSHDNNPEANKEKVSSKACNFESLVINKEKEGGLAALVDVHCRKMNGKIGQGTPEWLKKTFANITKSERNGPVFHFFMDLGDAVTYVKHLNIPSGVVGACRLDLAYEHFKVQELLLKMEYAHATDMVLQ</sequence>
<dbReference type="FunFam" id="1.10.20.10:FF:000165">
    <property type="entry name" value="Histone H2A"/>
    <property type="match status" value="1"/>
</dbReference>
<dbReference type="InterPro" id="IPR003329">
    <property type="entry name" value="Cytidylyl_trans"/>
</dbReference>
<name>A0A1R3GB90_9ROSI</name>
<dbReference type="GO" id="GO:0046982">
    <property type="term" value="F:protein heterodimerization activity"/>
    <property type="evidence" value="ECO:0007669"/>
    <property type="project" value="InterPro"/>
</dbReference>
<dbReference type="SUPFAM" id="SSF53448">
    <property type="entry name" value="Nucleotide-diphospho-sugar transferases"/>
    <property type="match status" value="1"/>
</dbReference>
<keyword evidence="5" id="KW-0539">Nucleus</keyword>
<dbReference type="Gene3D" id="3.90.550.10">
    <property type="entry name" value="Spore Coat Polysaccharide Biosynthesis Protein SpsA, Chain A"/>
    <property type="match status" value="1"/>
</dbReference>
<dbReference type="PRINTS" id="PR00620">
    <property type="entry name" value="HISTONEH2A"/>
</dbReference>
<comment type="subcellular location">
    <subcellularLocation>
        <location evidence="2">Chromosome</location>
    </subcellularLocation>
    <subcellularLocation>
        <location evidence="1">Nucleus</location>
    </subcellularLocation>
</comment>
<dbReference type="Pfam" id="PF02348">
    <property type="entry name" value="CTP_transf_3"/>
    <property type="match status" value="1"/>
</dbReference>
<comment type="caution">
    <text evidence="7">The sequence shown here is derived from an EMBL/GenBank/DDBJ whole genome shotgun (WGS) entry which is preliminary data.</text>
</comment>
<dbReference type="InterPro" id="IPR032458">
    <property type="entry name" value="Histone_H2A_CS"/>
</dbReference>
<evidence type="ECO:0000313" key="8">
    <source>
        <dbReference type="Proteomes" id="UP000187203"/>
    </source>
</evidence>
<dbReference type="GO" id="GO:0030527">
    <property type="term" value="F:structural constituent of chromatin"/>
    <property type="evidence" value="ECO:0007669"/>
    <property type="project" value="InterPro"/>
</dbReference>
<dbReference type="InterPro" id="IPR027417">
    <property type="entry name" value="P-loop_NTPase"/>
</dbReference>
<evidence type="ECO:0000256" key="5">
    <source>
        <dbReference type="ARBA" id="ARBA00023242"/>
    </source>
</evidence>
<dbReference type="GO" id="GO:0000786">
    <property type="term" value="C:nucleosome"/>
    <property type="evidence" value="ECO:0007669"/>
    <property type="project" value="InterPro"/>
</dbReference>
<dbReference type="PANTHER" id="PTHR35138:SF1">
    <property type="entry name" value="MYB-LIKE DOMAIN-CONTAINING PROTEIN"/>
    <property type="match status" value="1"/>
</dbReference>
<evidence type="ECO:0000256" key="3">
    <source>
        <dbReference type="ARBA" id="ARBA00010691"/>
    </source>
</evidence>
<evidence type="ECO:0000313" key="7">
    <source>
        <dbReference type="EMBL" id="OMO55359.1"/>
    </source>
</evidence>
<comment type="similarity">
    <text evidence="3">Belongs to the histone H2A family.</text>
</comment>